<evidence type="ECO:0000259" key="1">
    <source>
        <dbReference type="PROSITE" id="PS51746"/>
    </source>
</evidence>
<reference evidence="3" key="1">
    <citation type="submission" date="2018-12" db="EMBL/GenBank/DDBJ databases">
        <title>Genome sequence of Peanibacillus sp.</title>
        <authorList>
            <person name="Subramani G."/>
            <person name="Srinivasan S."/>
            <person name="Kim M.K."/>
        </authorList>
    </citation>
    <scope>NUCLEOTIDE SEQUENCE [LARGE SCALE GENOMIC DNA]</scope>
    <source>
        <strain evidence="3">18JY67-1</strain>
    </source>
</reference>
<dbReference type="InterPro" id="IPR001932">
    <property type="entry name" value="PPM-type_phosphatase-like_dom"/>
</dbReference>
<keyword evidence="3" id="KW-1185">Reference proteome</keyword>
<dbReference type="KEGG" id="palb:EJC50_09945"/>
<dbReference type="Pfam" id="PF13672">
    <property type="entry name" value="PP2C_2"/>
    <property type="match status" value="1"/>
</dbReference>
<proteinExistence type="predicted"/>
<sequence length="239" mass="26633">MEIVLLRSRRGMKYLYDGLSLQNGRSSNMDSLLLAEREIDRKNSLLAVVCDGVGSMQDGAFAASLAVKSMNDWFNSLSDLERIGLRMRDEALKLNSRIMEQAKEQSLDTAATFTALLFVENRYCLVHIGDTRAYSIDSNGTATQLTVDDISEDGKLTGCVGRFGNPMFFCSEGEVDGKMFLICSDGLYKRMDFAPVLADSSIMNRKDMKRTIQRMADHAIERGERDNISLALLIPKTEG</sequence>
<dbReference type="OrthoDB" id="9801841at2"/>
<evidence type="ECO:0000313" key="2">
    <source>
        <dbReference type="EMBL" id="AZN39935.1"/>
    </source>
</evidence>
<evidence type="ECO:0000313" key="3">
    <source>
        <dbReference type="Proteomes" id="UP000272528"/>
    </source>
</evidence>
<dbReference type="Gene3D" id="3.60.40.10">
    <property type="entry name" value="PPM-type phosphatase domain"/>
    <property type="match status" value="1"/>
</dbReference>
<name>A0A3S9A2K2_9BACL</name>
<accession>A0A3S9A2K2</accession>
<dbReference type="EMBL" id="CP034437">
    <property type="protein sequence ID" value="AZN39935.1"/>
    <property type="molecule type" value="Genomic_DNA"/>
</dbReference>
<dbReference type="SMART" id="SM00332">
    <property type="entry name" value="PP2Cc"/>
    <property type="match status" value="1"/>
</dbReference>
<dbReference type="Proteomes" id="UP000272528">
    <property type="component" value="Chromosome"/>
</dbReference>
<dbReference type="PROSITE" id="PS51746">
    <property type="entry name" value="PPM_2"/>
    <property type="match status" value="1"/>
</dbReference>
<dbReference type="InterPro" id="IPR036457">
    <property type="entry name" value="PPM-type-like_dom_sf"/>
</dbReference>
<protein>
    <recommendedName>
        <fullName evidence="1">PPM-type phosphatase domain-containing protein</fullName>
    </recommendedName>
</protein>
<organism evidence="2 3">
    <name type="scientific">Paenibacillus albus</name>
    <dbReference type="NCBI Taxonomy" id="2495582"/>
    <lineage>
        <taxon>Bacteria</taxon>
        <taxon>Bacillati</taxon>
        <taxon>Bacillota</taxon>
        <taxon>Bacilli</taxon>
        <taxon>Bacillales</taxon>
        <taxon>Paenibacillaceae</taxon>
        <taxon>Paenibacillus</taxon>
    </lineage>
</organism>
<dbReference type="AlphaFoldDB" id="A0A3S9A2K2"/>
<feature type="domain" description="PPM-type phosphatase" evidence="1">
    <location>
        <begin position="15"/>
        <end position="235"/>
    </location>
</feature>
<dbReference type="SUPFAM" id="SSF81606">
    <property type="entry name" value="PP2C-like"/>
    <property type="match status" value="1"/>
</dbReference>
<gene>
    <name evidence="2" type="ORF">EJC50_09945</name>
</gene>
<dbReference type="CDD" id="cd00143">
    <property type="entry name" value="PP2Cc"/>
    <property type="match status" value="1"/>
</dbReference>